<proteinExistence type="predicted"/>
<dbReference type="SFLD" id="SFLDS00029">
    <property type="entry name" value="Radical_SAM"/>
    <property type="match status" value="1"/>
</dbReference>
<keyword evidence="2 5" id="KW-0479">Metal-binding</keyword>
<dbReference type="GO" id="GO:0003824">
    <property type="term" value="F:catalytic activity"/>
    <property type="evidence" value="ECO:0007669"/>
    <property type="project" value="InterPro"/>
</dbReference>
<keyword evidence="4 5" id="KW-0411">Iron-sulfur</keyword>
<dbReference type="InterPro" id="IPR016431">
    <property type="entry name" value="Pyrv-formate_lyase-activ_prd"/>
</dbReference>
<dbReference type="SFLD" id="SFLDG01099">
    <property type="entry name" value="Uncharacterised_Radical_SAM_Su"/>
    <property type="match status" value="1"/>
</dbReference>
<evidence type="ECO:0000256" key="1">
    <source>
        <dbReference type="ARBA" id="ARBA00022691"/>
    </source>
</evidence>
<dbReference type="InterPro" id="IPR013785">
    <property type="entry name" value="Aldolase_TIM"/>
</dbReference>
<evidence type="ECO:0000313" key="6">
    <source>
        <dbReference type="EMBL" id="SBV93591.1"/>
    </source>
</evidence>
<dbReference type="PIRSF" id="PIRSF004869">
    <property type="entry name" value="PflX_prd"/>
    <property type="match status" value="1"/>
</dbReference>
<name>A0A212J2C6_9FIRM</name>
<comment type="cofactor">
    <cofactor evidence="5">
        <name>[4Fe-4S] cluster</name>
        <dbReference type="ChEBI" id="CHEBI:49883"/>
    </cofactor>
    <text evidence="5">Binds 1 [4Fe-4S] cluster. The cluster is coordinated with 3 cysteines and an exchangeable S-adenosyl-L-methionine.</text>
</comment>
<reference evidence="6" key="1">
    <citation type="submission" date="2016-04" db="EMBL/GenBank/DDBJ databases">
        <authorList>
            <person name="Evans L.H."/>
            <person name="Alamgir A."/>
            <person name="Owens N."/>
            <person name="Weber N.D."/>
            <person name="Virtaneva K."/>
            <person name="Barbian K."/>
            <person name="Babar A."/>
            <person name="Rosenke K."/>
        </authorList>
    </citation>
    <scope>NUCLEOTIDE SEQUENCE</scope>
    <source>
        <strain evidence="6">86</strain>
    </source>
</reference>
<evidence type="ECO:0000256" key="3">
    <source>
        <dbReference type="ARBA" id="ARBA00023004"/>
    </source>
</evidence>
<dbReference type="AlphaFoldDB" id="A0A212J2C6"/>
<dbReference type="GO" id="GO:0051536">
    <property type="term" value="F:iron-sulfur cluster binding"/>
    <property type="evidence" value="ECO:0007669"/>
    <property type="project" value="UniProtKB-KW"/>
</dbReference>
<protein>
    <recommendedName>
        <fullName evidence="7">Radical SAM protein</fullName>
    </recommendedName>
</protein>
<feature type="binding site" evidence="5">
    <location>
        <position position="65"/>
    </location>
    <ligand>
        <name>[4Fe-4S] cluster</name>
        <dbReference type="ChEBI" id="CHEBI:49883"/>
        <note>4Fe-4S-S-AdoMet</note>
    </ligand>
</feature>
<evidence type="ECO:0000256" key="4">
    <source>
        <dbReference type="ARBA" id="ARBA00023014"/>
    </source>
</evidence>
<accession>A0A212J2C6</accession>
<feature type="binding site" evidence="5">
    <location>
        <position position="62"/>
    </location>
    <ligand>
        <name>[4Fe-4S] cluster</name>
        <dbReference type="ChEBI" id="CHEBI:49883"/>
        <note>4Fe-4S-S-AdoMet</note>
    </ligand>
</feature>
<evidence type="ECO:0000256" key="2">
    <source>
        <dbReference type="ARBA" id="ARBA00022723"/>
    </source>
</evidence>
<feature type="binding site" evidence="5">
    <location>
        <position position="58"/>
    </location>
    <ligand>
        <name>[4Fe-4S] cluster</name>
        <dbReference type="ChEBI" id="CHEBI:49883"/>
        <note>4Fe-4S-S-AdoMet</note>
    </ligand>
</feature>
<dbReference type="PANTHER" id="PTHR43075:SF1">
    <property type="entry name" value="FORMATE LYASE ACTIVATING ENZYME, PUTATIVE (AFU_ORTHOLOGUE AFUA_2G15630)-RELATED"/>
    <property type="match status" value="1"/>
</dbReference>
<dbReference type="GO" id="GO:0046872">
    <property type="term" value="F:metal ion binding"/>
    <property type="evidence" value="ECO:0007669"/>
    <property type="project" value="UniProtKB-KW"/>
</dbReference>
<keyword evidence="1 5" id="KW-0949">S-adenosyl-L-methionine</keyword>
<evidence type="ECO:0008006" key="7">
    <source>
        <dbReference type="Google" id="ProtNLM"/>
    </source>
</evidence>
<gene>
    <name evidence="6" type="ORF">KL86CLO1_10399</name>
</gene>
<dbReference type="Gene3D" id="3.20.20.70">
    <property type="entry name" value="Aldolase class I"/>
    <property type="match status" value="1"/>
</dbReference>
<keyword evidence="3 5" id="KW-0408">Iron</keyword>
<dbReference type="EMBL" id="FLUN01000001">
    <property type="protein sequence ID" value="SBV93591.1"/>
    <property type="molecule type" value="Genomic_DNA"/>
</dbReference>
<dbReference type="PANTHER" id="PTHR43075">
    <property type="entry name" value="FORMATE LYASE ACTIVATING ENZYME, PUTATIVE (AFU_ORTHOLOGUE AFUA_2G15630)-RELATED"/>
    <property type="match status" value="1"/>
</dbReference>
<dbReference type="InterPro" id="IPR007197">
    <property type="entry name" value="rSAM"/>
</dbReference>
<sequence>MVCNLCPRCCNALRTEREGGGYCGMPSLPVLARAALHPWEEPPISGTRGSGTVFFSGCSLGCIFCQNGSISHENFGKSVPVARLREIFFELIAQGAHNINLVNPTHFSHAVIETLREPLPVPVVWNSGGYDKVETLRALEGKVQVYLPDLKYLDSAMAGECSDAPDYPQVATAAIREMVRQTGPYVIENGLMKRGVIIRHLILPGRAAEAKAVMDWISGTFPPHMVMLSLMSQYVPFGRARETPGLDRTLRPSEIRAAEAYFSALDLDGFTQELLSATEGFVPAFDLTGI</sequence>
<dbReference type="InterPro" id="IPR040085">
    <property type="entry name" value="MJ0674-like"/>
</dbReference>
<evidence type="ECO:0000256" key="5">
    <source>
        <dbReference type="PIRSR" id="PIRSR004869-50"/>
    </source>
</evidence>
<organism evidence="6">
    <name type="scientific">uncultured Eubacteriales bacterium</name>
    <dbReference type="NCBI Taxonomy" id="172733"/>
    <lineage>
        <taxon>Bacteria</taxon>
        <taxon>Bacillati</taxon>
        <taxon>Bacillota</taxon>
        <taxon>Clostridia</taxon>
        <taxon>Eubacteriales</taxon>
        <taxon>environmental samples</taxon>
    </lineage>
</organism>